<comment type="caution">
    <text evidence="7">The sequence shown here is derived from an EMBL/GenBank/DDBJ whole genome shotgun (WGS) entry which is preliminary data.</text>
</comment>
<keyword evidence="4" id="KW-0175">Coiled coil</keyword>
<evidence type="ECO:0000256" key="1">
    <source>
        <dbReference type="ARBA" id="ARBA00022723"/>
    </source>
</evidence>
<dbReference type="AlphaFoldDB" id="A0A9N8EQ30"/>
<feature type="compositionally biased region" description="Acidic residues" evidence="5">
    <location>
        <begin position="217"/>
        <end position="229"/>
    </location>
</feature>
<feature type="domain" description="Zinc finger PHD-type" evidence="6">
    <location>
        <begin position="50"/>
        <end position="96"/>
    </location>
</feature>
<dbReference type="InterPro" id="IPR001965">
    <property type="entry name" value="Znf_PHD"/>
</dbReference>
<gene>
    <name evidence="7" type="ORF">SEMRO_1380_G267800.1</name>
</gene>
<evidence type="ECO:0000256" key="5">
    <source>
        <dbReference type="SAM" id="MobiDB-lite"/>
    </source>
</evidence>
<dbReference type="OrthoDB" id="48993at2759"/>
<dbReference type="InterPro" id="IPR019787">
    <property type="entry name" value="Znf_PHD-finger"/>
</dbReference>
<evidence type="ECO:0000256" key="2">
    <source>
        <dbReference type="ARBA" id="ARBA00022771"/>
    </source>
</evidence>
<keyword evidence="3" id="KW-0862">Zinc</keyword>
<keyword evidence="8" id="KW-1185">Reference proteome</keyword>
<feature type="compositionally biased region" description="Basic and acidic residues" evidence="5">
    <location>
        <begin position="7"/>
        <end position="23"/>
    </location>
</feature>
<dbReference type="PROSITE" id="PS01359">
    <property type="entry name" value="ZF_PHD_1"/>
    <property type="match status" value="1"/>
</dbReference>
<feature type="domain" description="Zinc finger PHD-type" evidence="6">
    <location>
        <begin position="269"/>
        <end position="359"/>
    </location>
</feature>
<evidence type="ECO:0000313" key="7">
    <source>
        <dbReference type="EMBL" id="CAB9523129.1"/>
    </source>
</evidence>
<feature type="region of interest" description="Disordered" evidence="5">
    <location>
        <begin position="1"/>
        <end position="48"/>
    </location>
</feature>
<name>A0A9N8EQ30_9STRA</name>
<accession>A0A9N8EQ30</accession>
<feature type="compositionally biased region" description="Basic and acidic residues" evidence="5">
    <location>
        <begin position="198"/>
        <end position="212"/>
    </location>
</feature>
<feature type="region of interest" description="Disordered" evidence="5">
    <location>
        <begin position="198"/>
        <end position="229"/>
    </location>
</feature>
<evidence type="ECO:0000313" key="8">
    <source>
        <dbReference type="Proteomes" id="UP001153069"/>
    </source>
</evidence>
<proteinExistence type="predicted"/>
<dbReference type="SUPFAM" id="SSF57903">
    <property type="entry name" value="FYVE/PHD zinc finger"/>
    <property type="match status" value="1"/>
</dbReference>
<feature type="coiled-coil region" evidence="4">
    <location>
        <begin position="364"/>
        <end position="391"/>
    </location>
</feature>
<dbReference type="Proteomes" id="UP001153069">
    <property type="component" value="Unassembled WGS sequence"/>
</dbReference>
<dbReference type="InterPro" id="IPR019786">
    <property type="entry name" value="Zinc_finger_PHD-type_CS"/>
</dbReference>
<reference evidence="7" key="1">
    <citation type="submission" date="2020-06" db="EMBL/GenBank/DDBJ databases">
        <authorList>
            <consortium name="Plant Systems Biology data submission"/>
        </authorList>
    </citation>
    <scope>NUCLEOTIDE SEQUENCE</scope>
    <source>
        <strain evidence="7">D6</strain>
    </source>
</reference>
<dbReference type="Gene3D" id="3.30.40.10">
    <property type="entry name" value="Zinc/RING finger domain, C3HC4 (zinc finger)"/>
    <property type="match status" value="1"/>
</dbReference>
<keyword evidence="2" id="KW-0863">Zinc-finger</keyword>
<evidence type="ECO:0000256" key="3">
    <source>
        <dbReference type="ARBA" id="ARBA00022833"/>
    </source>
</evidence>
<evidence type="ECO:0000256" key="4">
    <source>
        <dbReference type="SAM" id="Coils"/>
    </source>
</evidence>
<dbReference type="Pfam" id="PF13831">
    <property type="entry name" value="PHD_2"/>
    <property type="match status" value="1"/>
</dbReference>
<sequence>MSTPTRVKQEETPAAVKQEETPAKDTTTSISSPCPSSSTLKSPGGGRGPKCDVCGFRDGRHGMKMVSCTECKVHVHRDCYGMPTYIKDEFVCWACQAVGKSFYVHHRDNNTHQRVKLQVTQTERPQICDLCGHQDDDMHAMHPVYDTYGPRARQLHVPITNDNNDDTTKRRLVWAHTICGFFLCTQNCMYAVSQEGTTHEGLEDNPKDDRSINPELQLEDDDDDEDEENDLYDGFAPSHHFVYYVPKDANGVVQHTSRSREINRRQQLKCEICNQDDTADHVYRIPVQCSAGERTEPREHRVKHSDLQLDKNESCTHAFHVGCARFTMPQEHKRVLYFPGLPDDSTAKPVRCIYCPVHAKDINKKEHGRRLQQQDDQLQAHKAKRKLAMAQKYGRALTLSSPTKRIKTGEDDSSLPALERVKRDLEARVIHIRKEQGKAWIQEQKKLWSKRLSKEELKAVWKHAKEHAYKVWEKHNGS</sequence>
<organism evidence="7 8">
    <name type="scientific">Seminavis robusta</name>
    <dbReference type="NCBI Taxonomy" id="568900"/>
    <lineage>
        <taxon>Eukaryota</taxon>
        <taxon>Sar</taxon>
        <taxon>Stramenopiles</taxon>
        <taxon>Ochrophyta</taxon>
        <taxon>Bacillariophyta</taxon>
        <taxon>Bacillariophyceae</taxon>
        <taxon>Bacillariophycidae</taxon>
        <taxon>Naviculales</taxon>
        <taxon>Naviculaceae</taxon>
        <taxon>Seminavis</taxon>
    </lineage>
</organism>
<dbReference type="GO" id="GO:0008270">
    <property type="term" value="F:zinc ion binding"/>
    <property type="evidence" value="ECO:0007669"/>
    <property type="project" value="UniProtKB-KW"/>
</dbReference>
<evidence type="ECO:0000259" key="6">
    <source>
        <dbReference type="SMART" id="SM00249"/>
    </source>
</evidence>
<dbReference type="InterPro" id="IPR011011">
    <property type="entry name" value="Znf_FYVE_PHD"/>
</dbReference>
<feature type="compositionally biased region" description="Low complexity" evidence="5">
    <location>
        <begin position="26"/>
        <end position="42"/>
    </location>
</feature>
<protein>
    <recommendedName>
        <fullName evidence="6">Zinc finger PHD-type domain-containing protein</fullName>
    </recommendedName>
</protein>
<keyword evidence="1" id="KW-0479">Metal-binding</keyword>
<dbReference type="SMART" id="SM00249">
    <property type="entry name" value="PHD"/>
    <property type="match status" value="2"/>
</dbReference>
<dbReference type="InterPro" id="IPR013083">
    <property type="entry name" value="Znf_RING/FYVE/PHD"/>
</dbReference>
<dbReference type="EMBL" id="CAICTM010001378">
    <property type="protein sequence ID" value="CAB9523129.1"/>
    <property type="molecule type" value="Genomic_DNA"/>
</dbReference>